<evidence type="ECO:0000313" key="12">
    <source>
        <dbReference type="EMBL" id="CAL1586473.1"/>
    </source>
</evidence>
<dbReference type="GO" id="GO:0030298">
    <property type="term" value="F:receptor signaling protein tyrosine kinase activator activity"/>
    <property type="evidence" value="ECO:0007669"/>
    <property type="project" value="InterPro"/>
</dbReference>
<evidence type="ECO:0000256" key="1">
    <source>
        <dbReference type="ARBA" id="ARBA00004236"/>
    </source>
</evidence>
<dbReference type="GO" id="GO:0005125">
    <property type="term" value="F:cytokine activity"/>
    <property type="evidence" value="ECO:0007669"/>
    <property type="project" value="UniProtKB-KW"/>
</dbReference>
<comment type="similarity">
    <text evidence="9">Belongs to the ALKAL family.</text>
</comment>
<evidence type="ECO:0000256" key="7">
    <source>
        <dbReference type="ARBA" id="ARBA00023136"/>
    </source>
</evidence>
<feature type="region of interest" description="Disordered" evidence="10">
    <location>
        <begin position="27"/>
        <end position="48"/>
    </location>
</feature>
<evidence type="ECO:0000256" key="11">
    <source>
        <dbReference type="SAM" id="SignalP"/>
    </source>
</evidence>
<dbReference type="GO" id="GO:0005615">
    <property type="term" value="C:extracellular space"/>
    <property type="evidence" value="ECO:0007669"/>
    <property type="project" value="UniProtKB-KW"/>
</dbReference>
<keyword evidence="7" id="KW-0472">Membrane</keyword>
<proteinExistence type="inferred from homology"/>
<keyword evidence="3" id="KW-1003">Cell membrane</keyword>
<dbReference type="GO" id="GO:0030971">
    <property type="term" value="F:receptor tyrosine kinase binding"/>
    <property type="evidence" value="ECO:0007669"/>
    <property type="project" value="InterPro"/>
</dbReference>
<feature type="compositionally biased region" description="Polar residues" evidence="10">
    <location>
        <begin position="27"/>
        <end position="37"/>
    </location>
</feature>
<evidence type="ECO:0000313" key="13">
    <source>
        <dbReference type="Proteomes" id="UP001497482"/>
    </source>
</evidence>
<keyword evidence="13" id="KW-1185">Reference proteome</keyword>
<organism evidence="12 13">
    <name type="scientific">Knipowitschia caucasica</name>
    <name type="common">Caucasian dwarf goby</name>
    <name type="synonym">Pomatoschistus caucasicus</name>
    <dbReference type="NCBI Taxonomy" id="637954"/>
    <lineage>
        <taxon>Eukaryota</taxon>
        <taxon>Metazoa</taxon>
        <taxon>Chordata</taxon>
        <taxon>Craniata</taxon>
        <taxon>Vertebrata</taxon>
        <taxon>Euteleostomi</taxon>
        <taxon>Actinopterygii</taxon>
        <taxon>Neopterygii</taxon>
        <taxon>Teleostei</taxon>
        <taxon>Neoteleostei</taxon>
        <taxon>Acanthomorphata</taxon>
        <taxon>Gobiaria</taxon>
        <taxon>Gobiiformes</taxon>
        <taxon>Gobioidei</taxon>
        <taxon>Gobiidae</taxon>
        <taxon>Gobiinae</taxon>
        <taxon>Knipowitschia</taxon>
    </lineage>
</organism>
<dbReference type="AlphaFoldDB" id="A0AAV2KCA7"/>
<accession>A0AAV2KCA7</accession>
<feature type="chain" id="PRO_5043752145" description="ALK and LTK ligand 1" evidence="11">
    <location>
        <begin position="27"/>
        <end position="163"/>
    </location>
</feature>
<dbReference type="EMBL" id="OZ035839">
    <property type="protein sequence ID" value="CAL1586473.1"/>
    <property type="molecule type" value="Genomic_DNA"/>
</dbReference>
<keyword evidence="8" id="KW-1015">Disulfide bond</keyword>
<dbReference type="GO" id="GO:0070378">
    <property type="term" value="P:positive regulation of ERK5 cascade"/>
    <property type="evidence" value="ECO:0007669"/>
    <property type="project" value="TreeGrafter"/>
</dbReference>
<keyword evidence="5" id="KW-0964">Secreted</keyword>
<name>A0AAV2KCA7_KNICA</name>
<evidence type="ECO:0000256" key="3">
    <source>
        <dbReference type="ARBA" id="ARBA00022475"/>
    </source>
</evidence>
<sequence>MPGPRTHFAMGLVLLLLCALLDYSGSAPSRASPTGYAQQRQQREERDEYRRLVEAVRRVEETRARSGSRRESRLSSRSRVAALEARDFRSSRTDREQAVFPQNLKKKEQFLQHITGPLYFSQKCRKHAYRLYHQTRDCTKPAYFKRCARLLTRLAGSQQCLEG</sequence>
<evidence type="ECO:0000256" key="5">
    <source>
        <dbReference type="ARBA" id="ARBA00022525"/>
    </source>
</evidence>
<reference evidence="12 13" key="1">
    <citation type="submission" date="2024-04" db="EMBL/GenBank/DDBJ databases">
        <authorList>
            <person name="Waldvogel A.-M."/>
            <person name="Schoenle A."/>
        </authorList>
    </citation>
    <scope>NUCLEOTIDE SEQUENCE [LARGE SCALE GENOMIC DNA]</scope>
</reference>
<evidence type="ECO:0000256" key="9">
    <source>
        <dbReference type="ARBA" id="ARBA00033741"/>
    </source>
</evidence>
<evidence type="ECO:0000256" key="10">
    <source>
        <dbReference type="SAM" id="MobiDB-lite"/>
    </source>
</evidence>
<keyword evidence="4" id="KW-0202">Cytokine</keyword>
<comment type="subcellular location">
    <subcellularLocation>
        <location evidence="1">Cell membrane</location>
    </subcellularLocation>
    <subcellularLocation>
        <location evidence="2">Secreted</location>
    </subcellularLocation>
</comment>
<dbReference type="GO" id="GO:0005886">
    <property type="term" value="C:plasma membrane"/>
    <property type="evidence" value="ECO:0007669"/>
    <property type="project" value="UniProtKB-SubCell"/>
</dbReference>
<dbReference type="PANTHER" id="PTHR28676:SF2">
    <property type="entry name" value="ALK AND LTK LIGAND 2"/>
    <property type="match status" value="1"/>
</dbReference>
<evidence type="ECO:0008006" key="14">
    <source>
        <dbReference type="Google" id="ProtNLM"/>
    </source>
</evidence>
<dbReference type="GO" id="GO:0070374">
    <property type="term" value="P:positive regulation of ERK1 and ERK2 cascade"/>
    <property type="evidence" value="ECO:0007669"/>
    <property type="project" value="TreeGrafter"/>
</dbReference>
<gene>
    <name evidence="12" type="ORF">KC01_LOCUS16526</name>
</gene>
<evidence type="ECO:0000256" key="6">
    <source>
        <dbReference type="ARBA" id="ARBA00022729"/>
    </source>
</evidence>
<evidence type="ECO:0000256" key="2">
    <source>
        <dbReference type="ARBA" id="ARBA00004613"/>
    </source>
</evidence>
<dbReference type="Pfam" id="PF15129">
    <property type="entry name" value="ALKL1_2"/>
    <property type="match status" value="1"/>
</dbReference>
<dbReference type="PANTHER" id="PTHR28676">
    <property type="entry name" value="ALK AND LTK LIGAND 2-RELATED"/>
    <property type="match status" value="1"/>
</dbReference>
<feature type="signal peptide" evidence="11">
    <location>
        <begin position="1"/>
        <end position="26"/>
    </location>
</feature>
<dbReference type="Proteomes" id="UP001497482">
    <property type="component" value="Chromosome 17"/>
</dbReference>
<keyword evidence="6 11" id="KW-0732">Signal</keyword>
<protein>
    <recommendedName>
        <fullName evidence="14">ALK and LTK ligand 1</fullName>
    </recommendedName>
</protein>
<evidence type="ECO:0000256" key="4">
    <source>
        <dbReference type="ARBA" id="ARBA00022514"/>
    </source>
</evidence>
<evidence type="ECO:0000256" key="8">
    <source>
        <dbReference type="ARBA" id="ARBA00023157"/>
    </source>
</evidence>
<dbReference type="InterPro" id="IPR029364">
    <property type="entry name" value="ALKL1/2"/>
</dbReference>